<evidence type="ECO:0000313" key="3">
    <source>
        <dbReference type="EMBL" id="MBB6052148.1"/>
    </source>
</evidence>
<dbReference type="Gene3D" id="3.90.1580.10">
    <property type="entry name" value="paralog of FGE (formylglycine-generating enzyme)"/>
    <property type="match status" value="1"/>
</dbReference>
<organism evidence="3 4">
    <name type="scientific">Armatimonas rosea</name>
    <dbReference type="NCBI Taxonomy" id="685828"/>
    <lineage>
        <taxon>Bacteria</taxon>
        <taxon>Bacillati</taxon>
        <taxon>Armatimonadota</taxon>
        <taxon>Armatimonadia</taxon>
        <taxon>Armatimonadales</taxon>
        <taxon>Armatimonadaceae</taxon>
        <taxon>Armatimonas</taxon>
    </lineage>
</organism>
<reference evidence="3 4" key="1">
    <citation type="submission" date="2020-08" db="EMBL/GenBank/DDBJ databases">
        <title>Genomic Encyclopedia of Type Strains, Phase IV (KMG-IV): sequencing the most valuable type-strain genomes for metagenomic binning, comparative biology and taxonomic classification.</title>
        <authorList>
            <person name="Goeker M."/>
        </authorList>
    </citation>
    <scope>NUCLEOTIDE SEQUENCE [LARGE SCALE GENOMIC DNA]</scope>
    <source>
        <strain evidence="3 4">DSM 23562</strain>
    </source>
</reference>
<gene>
    <name evidence="3" type="ORF">HNQ39_003969</name>
</gene>
<proteinExistence type="predicted"/>
<evidence type="ECO:0000313" key="4">
    <source>
        <dbReference type="Proteomes" id="UP000520814"/>
    </source>
</evidence>
<dbReference type="PANTHER" id="PTHR23150">
    <property type="entry name" value="SULFATASE MODIFYING FACTOR 1, 2"/>
    <property type="match status" value="1"/>
</dbReference>
<dbReference type="PANTHER" id="PTHR23150:SF19">
    <property type="entry name" value="FORMYLGLYCINE-GENERATING ENZYME"/>
    <property type="match status" value="1"/>
</dbReference>
<dbReference type="InterPro" id="IPR051043">
    <property type="entry name" value="Sulfatase_Mod_Factor_Kinase"/>
</dbReference>
<dbReference type="Pfam" id="PF03781">
    <property type="entry name" value="FGE-sulfatase"/>
    <property type="match status" value="1"/>
</dbReference>
<evidence type="ECO:0000259" key="2">
    <source>
        <dbReference type="Pfam" id="PF03781"/>
    </source>
</evidence>
<feature type="compositionally biased region" description="Basic and acidic residues" evidence="1">
    <location>
        <begin position="1"/>
        <end position="11"/>
    </location>
</feature>
<dbReference type="SUPFAM" id="SSF56436">
    <property type="entry name" value="C-type lectin-like"/>
    <property type="match status" value="1"/>
</dbReference>
<evidence type="ECO:0000256" key="1">
    <source>
        <dbReference type="SAM" id="MobiDB-lite"/>
    </source>
</evidence>
<feature type="region of interest" description="Disordered" evidence="1">
    <location>
        <begin position="64"/>
        <end position="83"/>
    </location>
</feature>
<dbReference type="AlphaFoldDB" id="A0A7W9STR2"/>
<dbReference type="RefSeq" id="WP_184200641.1">
    <property type="nucleotide sequence ID" value="NZ_JACHGW010000004.1"/>
</dbReference>
<dbReference type="InterPro" id="IPR016187">
    <property type="entry name" value="CTDL_fold"/>
</dbReference>
<dbReference type="InterPro" id="IPR005532">
    <property type="entry name" value="SUMF_dom"/>
</dbReference>
<comment type="caution">
    <text evidence="3">The sequence shown here is derived from an EMBL/GenBank/DDBJ whole genome shotgun (WGS) entry which is preliminary data.</text>
</comment>
<dbReference type="Proteomes" id="UP000520814">
    <property type="component" value="Unassembled WGS sequence"/>
</dbReference>
<name>A0A7W9STR2_ARMRO</name>
<feature type="region of interest" description="Disordered" evidence="1">
    <location>
        <begin position="1"/>
        <end position="31"/>
    </location>
</feature>
<feature type="domain" description="Sulfatase-modifying factor enzyme-like" evidence="2">
    <location>
        <begin position="12"/>
        <end position="246"/>
    </location>
</feature>
<accession>A0A7W9STR2</accession>
<dbReference type="GO" id="GO:0120147">
    <property type="term" value="F:formylglycine-generating oxidase activity"/>
    <property type="evidence" value="ECO:0007669"/>
    <property type="project" value="TreeGrafter"/>
</dbReference>
<keyword evidence="4" id="KW-1185">Reference proteome</keyword>
<dbReference type="InterPro" id="IPR042095">
    <property type="entry name" value="SUMF_sf"/>
</dbReference>
<protein>
    <submittedName>
        <fullName evidence="3">Formylglycine-generating enzyme required for sulfatase activity</fullName>
    </submittedName>
</protein>
<dbReference type="EMBL" id="JACHGW010000004">
    <property type="protein sequence ID" value="MBB6052148.1"/>
    <property type="molecule type" value="Genomic_DNA"/>
</dbReference>
<sequence length="257" mass="28582">MPPRTRDEYHAQRVTIPAGAFLRGDDTRDDQAPRQTITLAEFQIGKTPVTVAMYQEFVRENPNFQSSQASQPGEMPKPPGGFGWGGKWDGKEGHPMVKVNHRDALAYCSWAGLLLPTEAQWEKAARGETGQRFPWGDSFIPTALRFSTHGFGRGNGTVPVGSYPTGASPYGVLDMAGLVWEWCQDWYEAGYYQHCKASNPHGPEDGTHRVARGGAWDTSGEDWFHCAHRSRFLPHSTFTNLGFRGVFLPDSPLERAL</sequence>